<gene>
    <name evidence="8" type="ORF">NMY3_02230</name>
</gene>
<evidence type="ECO:0000259" key="7">
    <source>
        <dbReference type="Pfam" id="PF04010"/>
    </source>
</evidence>
<dbReference type="Pfam" id="PF04010">
    <property type="entry name" value="DUF357"/>
    <property type="match status" value="1"/>
</dbReference>
<dbReference type="AlphaFoldDB" id="A0A654M0D1"/>
<keyword evidence="4" id="KW-0808">Transferase</keyword>
<comment type="pathway">
    <text evidence="1">Protein modification; peptidyl-diphthamide biosynthesis.</text>
</comment>
<evidence type="ECO:0000313" key="9">
    <source>
        <dbReference type="Proteomes" id="UP000058925"/>
    </source>
</evidence>
<dbReference type="GO" id="GO:0032259">
    <property type="term" value="P:methylation"/>
    <property type="evidence" value="ECO:0007669"/>
    <property type="project" value="UniProtKB-KW"/>
</dbReference>
<evidence type="ECO:0000256" key="5">
    <source>
        <dbReference type="ARBA" id="ARBA00022691"/>
    </source>
</evidence>
<dbReference type="Pfam" id="PF00590">
    <property type="entry name" value="TP_methylase"/>
    <property type="match status" value="1"/>
</dbReference>
<sequence>MLYIIGIGINEFESLPLGSIEILRNSDIVYVERFTGFISDEFIESLPDKLQNTNASKSIINTKIKFIKRWFIEDGREILDNARKSQVCVLVYGDPLVATTYNELLVRARKLSIDFKVVHSSSGILSLMGESGLQPYKFGKMVTMMDDPMSSITVYNTIYENMCLGLHTLILTEYNNDDGINNFQSSSDPFFLPPGRVIELLLEREKEMKLLNFSDDSYGMVASKIGQKESTFNSGTIKSLLKLDYRGGPNSIIIPGRLHFTEIDSIKYLTTMFDEPTDNTMRLSRLAYRMLDKYIPNTKIAVDNMYQLIRTATSGLSKDFAPVIENAENYLLDAQDFYNQGKLELAILSVGYAEGLIDSIRFQKNMNPW</sequence>
<dbReference type="SUPFAM" id="SSF158372">
    <property type="entry name" value="AF1782-like"/>
    <property type="match status" value="1"/>
</dbReference>
<dbReference type="Gene3D" id="3.30.950.10">
    <property type="entry name" value="Methyltransferase, Cobalt-precorrin-4 Transmethylase, Domain 2"/>
    <property type="match status" value="1"/>
</dbReference>
<dbReference type="CDD" id="cd11647">
    <property type="entry name" value="DHP5_DphB"/>
    <property type="match status" value="1"/>
</dbReference>
<dbReference type="KEGG" id="taa:NMY3_02230"/>
<dbReference type="InterPro" id="IPR036809">
    <property type="entry name" value="AF1782-like_sf"/>
</dbReference>
<dbReference type="OrthoDB" id="39139at2157"/>
<dbReference type="PANTHER" id="PTHR10882">
    <property type="entry name" value="DIPHTHINE SYNTHASE"/>
    <property type="match status" value="1"/>
</dbReference>
<dbReference type="EMBL" id="CP012850">
    <property type="protein sequence ID" value="ALI36430.1"/>
    <property type="molecule type" value="Genomic_DNA"/>
</dbReference>
<protein>
    <submittedName>
        <fullName evidence="8">Diphthine synthase</fullName>
    </submittedName>
</protein>
<dbReference type="InterPro" id="IPR023140">
    <property type="entry name" value="DUF357"/>
</dbReference>
<name>A0A654M0D1_9ARCH</name>
<evidence type="ECO:0000256" key="3">
    <source>
        <dbReference type="ARBA" id="ARBA00022603"/>
    </source>
</evidence>
<keyword evidence="9" id="KW-1185">Reference proteome</keyword>
<dbReference type="GeneID" id="60422180"/>
<dbReference type="UniPathway" id="UPA00559"/>
<dbReference type="Gene3D" id="3.40.1010.10">
    <property type="entry name" value="Cobalt-precorrin-4 Transmethylase, Domain 1"/>
    <property type="match status" value="1"/>
</dbReference>
<dbReference type="GO" id="GO:0017183">
    <property type="term" value="P:protein histidyl modification to diphthamide"/>
    <property type="evidence" value="ECO:0007669"/>
    <property type="project" value="UniProtKB-UniPathway"/>
</dbReference>
<organism evidence="8 9">
    <name type="scientific">Candidatus Nitrosocosmicus oleophilus</name>
    <dbReference type="NCBI Taxonomy" id="1353260"/>
    <lineage>
        <taxon>Archaea</taxon>
        <taxon>Nitrososphaerota</taxon>
        <taxon>Nitrososphaeria</taxon>
        <taxon>Nitrososphaerales</taxon>
        <taxon>Nitrososphaeraceae</taxon>
        <taxon>Candidatus Nitrosocosmicus</taxon>
    </lineage>
</organism>
<proteinExistence type="inferred from homology"/>
<evidence type="ECO:0000313" key="8">
    <source>
        <dbReference type="EMBL" id="ALI36430.1"/>
    </source>
</evidence>
<keyword evidence="3" id="KW-0489">Methyltransferase</keyword>
<dbReference type="PANTHER" id="PTHR10882:SF0">
    <property type="entry name" value="DIPHTHINE METHYL ESTER SYNTHASE"/>
    <property type="match status" value="1"/>
</dbReference>
<dbReference type="InterPro" id="IPR035996">
    <property type="entry name" value="4pyrrol_Methylase_sf"/>
</dbReference>
<evidence type="ECO:0000256" key="4">
    <source>
        <dbReference type="ARBA" id="ARBA00022679"/>
    </source>
</evidence>
<keyword evidence="5" id="KW-0949">S-adenosyl-L-methionine</keyword>
<dbReference type="NCBIfam" id="TIGR00522">
    <property type="entry name" value="dph5"/>
    <property type="match status" value="1"/>
</dbReference>
<dbReference type="InterPro" id="IPR000878">
    <property type="entry name" value="4pyrrol_Mease"/>
</dbReference>
<dbReference type="GO" id="GO:0004164">
    <property type="term" value="F:diphthine synthase activity"/>
    <property type="evidence" value="ECO:0007669"/>
    <property type="project" value="InterPro"/>
</dbReference>
<accession>A0A654M0D1</accession>
<dbReference type="Proteomes" id="UP000058925">
    <property type="component" value="Chromosome"/>
</dbReference>
<feature type="domain" description="Tetrapyrrole methylase" evidence="6">
    <location>
        <begin position="1"/>
        <end position="172"/>
    </location>
</feature>
<dbReference type="SUPFAM" id="SSF53790">
    <property type="entry name" value="Tetrapyrrole methylase"/>
    <property type="match status" value="1"/>
</dbReference>
<dbReference type="InterPro" id="IPR004551">
    <property type="entry name" value="Dphthn_synthase"/>
</dbReference>
<evidence type="ECO:0000256" key="2">
    <source>
        <dbReference type="ARBA" id="ARBA00006729"/>
    </source>
</evidence>
<reference evidence="9" key="1">
    <citation type="submission" date="2015-10" db="EMBL/GenBank/DDBJ databases">
        <title>Niche specialization of a soil ammonia-oxidizing archaeon, Candidatus Nitrosocosmicus oleophilus.</title>
        <authorList>
            <person name="Jung M.-Y."/>
            <person name="Rhee S.-K."/>
        </authorList>
    </citation>
    <scope>NUCLEOTIDE SEQUENCE [LARGE SCALE GENOMIC DNA]</scope>
    <source>
        <strain evidence="9">MY3</strain>
    </source>
</reference>
<comment type="similarity">
    <text evidence="2">Belongs to the diphthine synthase family.</text>
</comment>
<dbReference type="RefSeq" id="WP_196815689.1">
    <property type="nucleotide sequence ID" value="NZ_CP012850.1"/>
</dbReference>
<feature type="domain" description="DUF357" evidence="7">
    <location>
        <begin position="293"/>
        <end position="364"/>
    </location>
</feature>
<evidence type="ECO:0000256" key="1">
    <source>
        <dbReference type="ARBA" id="ARBA00005156"/>
    </source>
</evidence>
<dbReference type="InterPro" id="IPR014777">
    <property type="entry name" value="4pyrrole_Mease_sub1"/>
</dbReference>
<dbReference type="InterPro" id="IPR014776">
    <property type="entry name" value="4pyrrole_Mease_sub2"/>
</dbReference>
<evidence type="ECO:0000259" key="6">
    <source>
        <dbReference type="Pfam" id="PF00590"/>
    </source>
</evidence>
<dbReference type="Gene3D" id="1.20.1270.90">
    <property type="entry name" value="AF1782-like"/>
    <property type="match status" value="1"/>
</dbReference>